<evidence type="ECO:0000256" key="2">
    <source>
        <dbReference type="ARBA" id="ARBA00018953"/>
    </source>
</evidence>
<dbReference type="SUPFAM" id="SSF55048">
    <property type="entry name" value="Probable ACP-binding domain of malonyl-CoA ACP transacylase"/>
    <property type="match status" value="1"/>
</dbReference>
<protein>
    <recommendedName>
        <fullName evidence="2 6">Malonyl CoA-acyl carrier protein transacylase</fullName>
        <ecNumber evidence="1 6">2.3.1.39</ecNumber>
    </recommendedName>
</protein>
<dbReference type="Gene3D" id="3.40.366.10">
    <property type="entry name" value="Malonyl-Coenzyme A Acyl Carrier Protein, domain 2"/>
    <property type="match status" value="1"/>
</dbReference>
<feature type="domain" description="Malonyl-CoA:ACP transacylase (MAT)" evidence="8">
    <location>
        <begin position="5"/>
        <end position="295"/>
    </location>
</feature>
<gene>
    <name evidence="9" type="ORF">BXP70_22050</name>
</gene>
<reference evidence="9 10" key="1">
    <citation type="submission" date="2017-01" db="EMBL/GenBank/DDBJ databases">
        <title>A new Hymenobacter.</title>
        <authorList>
            <person name="Liang Y."/>
            <person name="Feng F."/>
        </authorList>
    </citation>
    <scope>NUCLEOTIDE SEQUENCE [LARGE SCALE GENOMIC DNA]</scope>
    <source>
        <strain evidence="9">MIMBbqt21</strain>
    </source>
</reference>
<dbReference type="NCBIfam" id="TIGR00128">
    <property type="entry name" value="fabD"/>
    <property type="match status" value="1"/>
</dbReference>
<sequence>MKAVIFPGQGSQFSGMGRDLYEQQPAARQLMDQANDILGFRLTDIMFTGSDEDLRQTNVTQPAIFLHSVALAASLPDLAPAMVAGHSLGEFSALVAAKVLKFEDALQLVAQRAQAMQAACEEQPGTMAAILGLDDDTVVRICQEISEAGNVVVAANFNCPGQLVVSGSQRGIEIACEQLKAAGAKRALPLSVGGAFHSPLMQSAEAALARAIEQTPFVAGICPIYQNVDAAPHRDPDEIRQNLVRQLTAPVRWTQSVQNMAADGATEFVECGPGKVLQGLVKKIVPAVAVSSAAV</sequence>
<name>A0A243W7V6_9BACT</name>
<evidence type="ECO:0000256" key="3">
    <source>
        <dbReference type="ARBA" id="ARBA00022679"/>
    </source>
</evidence>
<proteinExistence type="inferred from homology"/>
<dbReference type="PANTHER" id="PTHR42681:SF1">
    <property type="entry name" value="MALONYL-COA-ACYL CARRIER PROTEIN TRANSACYLASE, MITOCHONDRIAL"/>
    <property type="match status" value="1"/>
</dbReference>
<dbReference type="FunFam" id="3.30.70.250:FF:000001">
    <property type="entry name" value="Malonyl CoA-acyl carrier protein transacylase"/>
    <property type="match status" value="1"/>
</dbReference>
<dbReference type="SUPFAM" id="SSF52151">
    <property type="entry name" value="FabD/lysophospholipase-like"/>
    <property type="match status" value="1"/>
</dbReference>
<evidence type="ECO:0000313" key="9">
    <source>
        <dbReference type="EMBL" id="OUJ71171.1"/>
    </source>
</evidence>
<evidence type="ECO:0000313" key="10">
    <source>
        <dbReference type="Proteomes" id="UP000194873"/>
    </source>
</evidence>
<dbReference type="InterPro" id="IPR016036">
    <property type="entry name" value="Malonyl_transacylase_ACP-bd"/>
</dbReference>
<dbReference type="Gene3D" id="3.30.70.250">
    <property type="entry name" value="Malonyl-CoA ACP transacylase, ACP-binding"/>
    <property type="match status" value="1"/>
</dbReference>
<keyword evidence="3 6" id="KW-0808">Transferase</keyword>
<evidence type="ECO:0000259" key="8">
    <source>
        <dbReference type="SMART" id="SM00827"/>
    </source>
</evidence>
<dbReference type="PIRSF" id="PIRSF000446">
    <property type="entry name" value="Mct"/>
    <property type="match status" value="1"/>
</dbReference>
<dbReference type="Proteomes" id="UP000194873">
    <property type="component" value="Unassembled WGS sequence"/>
</dbReference>
<comment type="caution">
    <text evidence="9">The sequence shown here is derived from an EMBL/GenBank/DDBJ whole genome shotgun (WGS) entry which is preliminary data.</text>
</comment>
<comment type="catalytic activity">
    <reaction evidence="5 6">
        <text>holo-[ACP] + malonyl-CoA = malonyl-[ACP] + CoA</text>
        <dbReference type="Rhea" id="RHEA:41792"/>
        <dbReference type="Rhea" id="RHEA-COMP:9623"/>
        <dbReference type="Rhea" id="RHEA-COMP:9685"/>
        <dbReference type="ChEBI" id="CHEBI:57287"/>
        <dbReference type="ChEBI" id="CHEBI:57384"/>
        <dbReference type="ChEBI" id="CHEBI:64479"/>
        <dbReference type="ChEBI" id="CHEBI:78449"/>
        <dbReference type="EC" id="2.3.1.39"/>
    </reaction>
</comment>
<dbReference type="Pfam" id="PF00698">
    <property type="entry name" value="Acyl_transf_1"/>
    <property type="match status" value="1"/>
</dbReference>
<evidence type="ECO:0000256" key="4">
    <source>
        <dbReference type="ARBA" id="ARBA00023315"/>
    </source>
</evidence>
<dbReference type="EMBL" id="MTSE01000017">
    <property type="protein sequence ID" value="OUJ71171.1"/>
    <property type="molecule type" value="Genomic_DNA"/>
</dbReference>
<dbReference type="InterPro" id="IPR001227">
    <property type="entry name" value="Ac_transferase_dom_sf"/>
</dbReference>
<dbReference type="PANTHER" id="PTHR42681">
    <property type="entry name" value="MALONYL-COA-ACYL CARRIER PROTEIN TRANSACYLASE, MITOCHONDRIAL"/>
    <property type="match status" value="1"/>
</dbReference>
<dbReference type="RefSeq" id="WP_086596287.1">
    <property type="nucleotide sequence ID" value="NZ_MTSE01000017.1"/>
</dbReference>
<dbReference type="SMART" id="SM00827">
    <property type="entry name" value="PKS_AT"/>
    <property type="match status" value="1"/>
</dbReference>
<organism evidence="9 10">
    <name type="scientific">Hymenobacter crusticola</name>
    <dbReference type="NCBI Taxonomy" id="1770526"/>
    <lineage>
        <taxon>Bacteria</taxon>
        <taxon>Pseudomonadati</taxon>
        <taxon>Bacteroidota</taxon>
        <taxon>Cytophagia</taxon>
        <taxon>Cytophagales</taxon>
        <taxon>Hymenobacteraceae</taxon>
        <taxon>Hymenobacter</taxon>
    </lineage>
</organism>
<keyword evidence="4 6" id="KW-0012">Acyltransferase</keyword>
<dbReference type="InterPro" id="IPR024925">
    <property type="entry name" value="Malonyl_CoA-ACP_transAc"/>
</dbReference>
<dbReference type="EC" id="2.3.1.39" evidence="1 6"/>
<dbReference type="AlphaFoldDB" id="A0A243W7V6"/>
<evidence type="ECO:0000256" key="5">
    <source>
        <dbReference type="ARBA" id="ARBA00048462"/>
    </source>
</evidence>
<dbReference type="InterPro" id="IPR050858">
    <property type="entry name" value="Mal-CoA-ACP_Trans/PKS_FabD"/>
</dbReference>
<dbReference type="GO" id="GO:0004314">
    <property type="term" value="F:[acyl-carrier-protein] S-malonyltransferase activity"/>
    <property type="evidence" value="ECO:0007669"/>
    <property type="project" value="UniProtKB-EC"/>
</dbReference>
<comment type="similarity">
    <text evidence="6">Belongs to the fabD family.</text>
</comment>
<keyword evidence="10" id="KW-1185">Reference proteome</keyword>
<feature type="active site" evidence="7">
    <location>
        <position position="87"/>
    </location>
</feature>
<feature type="active site" evidence="7">
    <location>
        <position position="197"/>
    </location>
</feature>
<dbReference type="OrthoDB" id="9805460at2"/>
<evidence type="ECO:0000256" key="6">
    <source>
        <dbReference type="PIRNR" id="PIRNR000446"/>
    </source>
</evidence>
<evidence type="ECO:0000256" key="7">
    <source>
        <dbReference type="PIRSR" id="PIRSR000446-1"/>
    </source>
</evidence>
<dbReference type="InterPro" id="IPR004410">
    <property type="entry name" value="Malonyl_CoA-ACP_transAc_FabD"/>
</dbReference>
<dbReference type="GO" id="GO:0006633">
    <property type="term" value="P:fatty acid biosynthetic process"/>
    <property type="evidence" value="ECO:0007669"/>
    <property type="project" value="TreeGrafter"/>
</dbReference>
<dbReference type="InterPro" id="IPR014043">
    <property type="entry name" value="Acyl_transferase_dom"/>
</dbReference>
<accession>A0A243W7V6</accession>
<evidence type="ECO:0000256" key="1">
    <source>
        <dbReference type="ARBA" id="ARBA00013258"/>
    </source>
</evidence>
<dbReference type="GO" id="GO:0005829">
    <property type="term" value="C:cytosol"/>
    <property type="evidence" value="ECO:0007669"/>
    <property type="project" value="TreeGrafter"/>
</dbReference>
<dbReference type="InterPro" id="IPR016035">
    <property type="entry name" value="Acyl_Trfase/lysoPLipase"/>
</dbReference>